<feature type="domain" description="Glyoxalase-like" evidence="1">
    <location>
        <begin position="7"/>
        <end position="115"/>
    </location>
</feature>
<keyword evidence="3" id="KW-1185">Reference proteome</keyword>
<accession>A0A975PBX1</accession>
<gene>
    <name evidence="2" type="ORF">KG104_10065</name>
</gene>
<evidence type="ECO:0000259" key="1">
    <source>
        <dbReference type="Pfam" id="PF18029"/>
    </source>
</evidence>
<dbReference type="CDD" id="cd06587">
    <property type="entry name" value="VOC"/>
    <property type="match status" value="1"/>
</dbReference>
<dbReference type="AlphaFoldDB" id="A0A975PBX1"/>
<dbReference type="EMBL" id="CP076456">
    <property type="protein sequence ID" value="QWQ34890.1"/>
    <property type="molecule type" value="Genomic_DNA"/>
</dbReference>
<evidence type="ECO:0000313" key="3">
    <source>
        <dbReference type="Proteomes" id="UP000680588"/>
    </source>
</evidence>
<dbReference type="Proteomes" id="UP000680588">
    <property type="component" value="Chromosome"/>
</dbReference>
<protein>
    <submittedName>
        <fullName evidence="2">VOC family protein</fullName>
    </submittedName>
</protein>
<dbReference type="Pfam" id="PF18029">
    <property type="entry name" value="Glyoxalase_6"/>
    <property type="match status" value="1"/>
</dbReference>
<dbReference type="RefSeq" id="WP_207346932.1">
    <property type="nucleotide sequence ID" value="NZ_CP076456.1"/>
</dbReference>
<organism evidence="2 3">
    <name type="scientific">Arthrobacter sunyaminii</name>
    <dbReference type="NCBI Taxonomy" id="2816859"/>
    <lineage>
        <taxon>Bacteria</taxon>
        <taxon>Bacillati</taxon>
        <taxon>Actinomycetota</taxon>
        <taxon>Actinomycetes</taxon>
        <taxon>Micrococcales</taxon>
        <taxon>Micrococcaceae</taxon>
        <taxon>Arthrobacter</taxon>
    </lineage>
</organism>
<dbReference type="InterPro" id="IPR041581">
    <property type="entry name" value="Glyoxalase_6"/>
</dbReference>
<evidence type="ECO:0000313" key="2">
    <source>
        <dbReference type="EMBL" id="QWQ34890.1"/>
    </source>
</evidence>
<reference evidence="2" key="1">
    <citation type="submission" date="2021-06" db="EMBL/GenBank/DDBJ databases">
        <title>Novel species in genus Arthrobacter.</title>
        <authorList>
            <person name="Zhang G."/>
        </authorList>
    </citation>
    <scope>NUCLEOTIDE SEQUENCE</scope>
    <source>
        <strain evidence="2">Zg-ZUI122</strain>
    </source>
</reference>
<dbReference type="PANTHER" id="PTHR35908:SF1">
    <property type="entry name" value="CONSERVED PROTEIN"/>
    <property type="match status" value="1"/>
</dbReference>
<name>A0A975PBX1_9MICC</name>
<dbReference type="PANTHER" id="PTHR35908">
    <property type="entry name" value="HYPOTHETICAL FUSION PROTEIN"/>
    <property type="match status" value="1"/>
</dbReference>
<dbReference type="KEGG" id="asun:KG104_10065"/>
<proteinExistence type="predicted"/>
<sequence>MTLSFAQIALDSVEPRRLAEFWIQALNYRVDEEEEGVISLVPRNGDGPPIDILTVPEHKTVKNRLHLDLRATGSTGSEEVRRLLDLGAVRADVGQNPDVTWTVLADPEGNEFCVLGTSGE</sequence>
<dbReference type="Gene3D" id="3.10.180.10">
    <property type="entry name" value="2,3-Dihydroxybiphenyl 1,2-Dioxygenase, domain 1"/>
    <property type="match status" value="1"/>
</dbReference>
<dbReference type="SUPFAM" id="SSF54593">
    <property type="entry name" value="Glyoxalase/Bleomycin resistance protein/Dihydroxybiphenyl dioxygenase"/>
    <property type="match status" value="1"/>
</dbReference>
<dbReference type="InterPro" id="IPR029068">
    <property type="entry name" value="Glyas_Bleomycin-R_OHBP_Dase"/>
</dbReference>